<dbReference type="AlphaFoldDB" id="A0A7W7XZL7"/>
<protein>
    <recommendedName>
        <fullName evidence="4">Acyloxyacyl hydrolase</fullName>
    </recommendedName>
</protein>
<name>A0A7W7XZL7_9GAMM</name>
<feature type="chain" id="PRO_5031278337" description="Acyloxyacyl hydrolase" evidence="1">
    <location>
        <begin position="22"/>
        <end position="149"/>
    </location>
</feature>
<reference evidence="2 3" key="1">
    <citation type="submission" date="2020-08" db="EMBL/GenBank/DDBJ databases">
        <title>Genomic Encyclopedia of Type Strains, Phase IV (KMG-IV): sequencing the most valuable type-strain genomes for metagenomic binning, comparative biology and taxonomic classification.</title>
        <authorList>
            <person name="Goeker M."/>
        </authorList>
    </citation>
    <scope>NUCLEOTIDE SEQUENCE [LARGE SCALE GENOMIC DNA]</scope>
    <source>
        <strain evidence="2 3">DSM 25897</strain>
    </source>
</reference>
<dbReference type="Proteomes" id="UP000519004">
    <property type="component" value="Unassembled WGS sequence"/>
</dbReference>
<gene>
    <name evidence="2" type="ORF">HNQ58_001297</name>
</gene>
<keyword evidence="1" id="KW-0732">Signal</keyword>
<comment type="caution">
    <text evidence="2">The sequence shown here is derived from an EMBL/GenBank/DDBJ whole genome shotgun (WGS) entry which is preliminary data.</text>
</comment>
<dbReference type="Pfam" id="PF09411">
    <property type="entry name" value="PagL"/>
    <property type="match status" value="1"/>
</dbReference>
<dbReference type="RefSeq" id="WP_183948092.1">
    <property type="nucleotide sequence ID" value="NZ_JACHHX010000007.1"/>
</dbReference>
<dbReference type="EMBL" id="JACHHX010000007">
    <property type="protein sequence ID" value="MBB5015399.1"/>
    <property type="molecule type" value="Genomic_DNA"/>
</dbReference>
<sequence>MRPLSIALSCALALAAGKAGAEVSLGFGHVDEIEGESSHLFTLAYTTAHRHPWEFMAGHIDGRDDAGELNTPGVNFVSASKQLRFGHWFVSGGIAWTDSDTEVLSEKWQFMTGIGWRSRRFGLSLRHLSNANTGGRNRGENFLLAEYRF</sequence>
<organism evidence="2 3">
    <name type="scientific">Rehaibacterium terrae</name>
    <dbReference type="NCBI Taxonomy" id="1341696"/>
    <lineage>
        <taxon>Bacteria</taxon>
        <taxon>Pseudomonadati</taxon>
        <taxon>Pseudomonadota</taxon>
        <taxon>Gammaproteobacteria</taxon>
        <taxon>Lysobacterales</taxon>
        <taxon>Lysobacteraceae</taxon>
        <taxon>Rehaibacterium</taxon>
    </lineage>
</organism>
<evidence type="ECO:0000256" key="1">
    <source>
        <dbReference type="SAM" id="SignalP"/>
    </source>
</evidence>
<evidence type="ECO:0000313" key="3">
    <source>
        <dbReference type="Proteomes" id="UP000519004"/>
    </source>
</evidence>
<dbReference type="InterPro" id="IPR018550">
    <property type="entry name" value="Lipid-A_deacylase-rel"/>
</dbReference>
<evidence type="ECO:0008006" key="4">
    <source>
        <dbReference type="Google" id="ProtNLM"/>
    </source>
</evidence>
<dbReference type="Gene3D" id="2.40.160.20">
    <property type="match status" value="1"/>
</dbReference>
<keyword evidence="3" id="KW-1185">Reference proteome</keyword>
<accession>A0A7W7XZL7</accession>
<evidence type="ECO:0000313" key="2">
    <source>
        <dbReference type="EMBL" id="MBB5015399.1"/>
    </source>
</evidence>
<proteinExistence type="predicted"/>
<feature type="signal peptide" evidence="1">
    <location>
        <begin position="1"/>
        <end position="21"/>
    </location>
</feature>